<dbReference type="EMBL" id="QGGR01000032">
    <property type="protein sequence ID" value="PWK31717.1"/>
    <property type="molecule type" value="Genomic_DNA"/>
</dbReference>
<gene>
    <name evidence="2" type="ORF">BC793_13266</name>
</gene>
<reference evidence="2 3" key="1">
    <citation type="submission" date="2018-05" db="EMBL/GenBank/DDBJ databases">
        <title>Genomic Encyclopedia of Archaeal and Bacterial Type Strains, Phase II (KMG-II): from individual species to whole genera.</title>
        <authorList>
            <person name="Goeker M."/>
        </authorList>
    </citation>
    <scope>NUCLEOTIDE SEQUENCE [LARGE SCALE GENOMIC DNA]</scope>
    <source>
        <strain evidence="2 3">DSM 45184</strain>
    </source>
</reference>
<dbReference type="Proteomes" id="UP000245697">
    <property type="component" value="Unassembled WGS sequence"/>
</dbReference>
<evidence type="ECO:0000313" key="3">
    <source>
        <dbReference type="Proteomes" id="UP000245697"/>
    </source>
</evidence>
<protein>
    <recommendedName>
        <fullName evidence="4">Chitin binding peritrophin-A-like protein</fullName>
    </recommendedName>
</protein>
<feature type="chain" id="PRO_5016314324" description="Chitin binding peritrophin-A-like protein" evidence="1">
    <location>
        <begin position="30"/>
        <end position="52"/>
    </location>
</feature>
<dbReference type="RefSeq" id="WP_364087443.1">
    <property type="nucleotide sequence ID" value="NZ_JBFAOT010000107.1"/>
</dbReference>
<organism evidence="2 3">
    <name type="scientific">Actinoplanes xinjiangensis</name>
    <dbReference type="NCBI Taxonomy" id="512350"/>
    <lineage>
        <taxon>Bacteria</taxon>
        <taxon>Bacillati</taxon>
        <taxon>Actinomycetota</taxon>
        <taxon>Actinomycetes</taxon>
        <taxon>Micromonosporales</taxon>
        <taxon>Micromonosporaceae</taxon>
        <taxon>Actinoplanes</taxon>
    </lineage>
</organism>
<keyword evidence="3" id="KW-1185">Reference proteome</keyword>
<proteinExistence type="predicted"/>
<evidence type="ECO:0000313" key="2">
    <source>
        <dbReference type="EMBL" id="PWK31717.1"/>
    </source>
</evidence>
<comment type="caution">
    <text evidence="2">The sequence shown here is derived from an EMBL/GenBank/DDBJ whole genome shotgun (WGS) entry which is preliminary data.</text>
</comment>
<dbReference type="AlphaFoldDB" id="A0A316ENY9"/>
<sequence>MRRHASRVVVTVLLGLGFLAGPFAAPSVAAPCPPGTEWDPIQAKCIPIGPLR</sequence>
<evidence type="ECO:0000256" key="1">
    <source>
        <dbReference type="SAM" id="SignalP"/>
    </source>
</evidence>
<name>A0A316ENY9_9ACTN</name>
<accession>A0A316ENY9</accession>
<feature type="signal peptide" evidence="1">
    <location>
        <begin position="1"/>
        <end position="29"/>
    </location>
</feature>
<evidence type="ECO:0008006" key="4">
    <source>
        <dbReference type="Google" id="ProtNLM"/>
    </source>
</evidence>
<keyword evidence="1" id="KW-0732">Signal</keyword>